<dbReference type="KEGG" id="oho:Oweho_1769"/>
<dbReference type="HOGENOM" id="CLU_068235_1_0_10"/>
<dbReference type="OrthoDB" id="1186563at2"/>
<proteinExistence type="predicted"/>
<name>G8R135_OWEHD</name>
<evidence type="ECO:0000256" key="1">
    <source>
        <dbReference type="SAM" id="SignalP"/>
    </source>
</evidence>
<reference evidence="2 3" key="1">
    <citation type="journal article" date="2012" name="Stand. Genomic Sci.">
        <title>Genome sequence of the orange-pigmented seawater bacterium Owenweeksia hongkongensis type strain (UST20020801(T)).</title>
        <authorList>
            <person name="Riedel T."/>
            <person name="Held B."/>
            <person name="Nolan M."/>
            <person name="Lucas S."/>
            <person name="Lapidus A."/>
            <person name="Tice H."/>
            <person name="Del Rio T.G."/>
            <person name="Cheng J.F."/>
            <person name="Han C."/>
            <person name="Tapia R."/>
            <person name="Goodwin L.A."/>
            <person name="Pitluck S."/>
            <person name="Liolios K."/>
            <person name="Mavromatis K."/>
            <person name="Pagani I."/>
            <person name="Ivanova N."/>
            <person name="Mikhailova N."/>
            <person name="Pati A."/>
            <person name="Chen A."/>
            <person name="Palaniappan K."/>
            <person name="Rohde M."/>
            <person name="Tindall B.J."/>
            <person name="Detter J.C."/>
            <person name="Goker M."/>
            <person name="Woyke T."/>
            <person name="Bristow J."/>
            <person name="Eisen J.A."/>
            <person name="Markowitz V."/>
            <person name="Hugenholtz P."/>
            <person name="Klenk H.P."/>
            <person name="Kyrpides N.C."/>
        </authorList>
    </citation>
    <scope>NUCLEOTIDE SEQUENCE</scope>
    <source>
        <strain evidence="3">DSM 17368 / JCM 12287 / NRRL B-23963</strain>
    </source>
</reference>
<accession>G8R135</accession>
<dbReference type="RefSeq" id="WP_014202106.1">
    <property type="nucleotide sequence ID" value="NC_016599.1"/>
</dbReference>
<dbReference type="Proteomes" id="UP000005631">
    <property type="component" value="Chromosome"/>
</dbReference>
<dbReference type="PATRIC" id="fig|926562.3.peg.1772"/>
<dbReference type="Pfam" id="PF11751">
    <property type="entry name" value="PorP_SprF"/>
    <property type="match status" value="1"/>
</dbReference>
<keyword evidence="1" id="KW-0732">Signal</keyword>
<organism evidence="2 3">
    <name type="scientific">Owenweeksia hongkongensis (strain DSM 17368 / CIP 108786 / JCM 12287 / NRRL B-23963 / UST20020801)</name>
    <dbReference type="NCBI Taxonomy" id="926562"/>
    <lineage>
        <taxon>Bacteria</taxon>
        <taxon>Pseudomonadati</taxon>
        <taxon>Bacteroidota</taxon>
        <taxon>Flavobacteriia</taxon>
        <taxon>Flavobacteriales</taxon>
        <taxon>Owenweeksiaceae</taxon>
        <taxon>Owenweeksia</taxon>
    </lineage>
</organism>
<gene>
    <name evidence="2" type="ordered locus">Oweho_1769</name>
</gene>
<dbReference type="STRING" id="926562.Oweho_1769"/>
<dbReference type="EMBL" id="CP003156">
    <property type="protein sequence ID" value="AEV32750.1"/>
    <property type="molecule type" value="Genomic_DNA"/>
</dbReference>
<feature type="signal peptide" evidence="1">
    <location>
        <begin position="1"/>
        <end position="22"/>
    </location>
</feature>
<feature type="chain" id="PRO_5003515284" evidence="1">
    <location>
        <begin position="23"/>
        <end position="327"/>
    </location>
</feature>
<dbReference type="InterPro" id="IPR019861">
    <property type="entry name" value="PorP/SprF_Bacteroidetes"/>
</dbReference>
<dbReference type="AlphaFoldDB" id="G8R135"/>
<dbReference type="eggNOG" id="COG4772">
    <property type="taxonomic scope" value="Bacteria"/>
</dbReference>
<sequence length="327" mass="36086">MKNIKLTLLAITILSTCSLLRAQDPHFSQYYSNPLYLNPAFAGSNICPRASLNYRNQYPVLDVFQTYSASYDQYVDGLNGGIGVLVMRDEAGGGALSTTEASLIYSYHLKVSRKFTLLAGFQGTFRQRAINWDNLTFPDQIDPYYGFVLETAQRPPGSDIATNLDVSAGILGFTEKFYFGASFHHLTQPDEAFFQDGKLPLKISGQAGFTIPLGRQRIHNELQNYLIPNVVYQRQGTFDQMTLSTAFSRGPISGGLGFRTSTANPDAVVVLLGYAPTEGAWKIGYSYDITISSAANSLGGAHEVSLGYNFPCRVRKKRNEAIKCPKF</sequence>
<evidence type="ECO:0000313" key="2">
    <source>
        <dbReference type="EMBL" id="AEV32750.1"/>
    </source>
</evidence>
<dbReference type="NCBIfam" id="TIGR03519">
    <property type="entry name" value="T9SS_PorP_fam"/>
    <property type="match status" value="1"/>
</dbReference>
<evidence type="ECO:0000313" key="3">
    <source>
        <dbReference type="Proteomes" id="UP000005631"/>
    </source>
</evidence>
<keyword evidence="3" id="KW-1185">Reference proteome</keyword>
<protein>
    <submittedName>
        <fullName evidence="2">Bacteroidetes-specific putative membrane protein</fullName>
    </submittedName>
</protein>